<keyword evidence="6" id="KW-0764">Sulfate transport</keyword>
<dbReference type="GO" id="GO:0015116">
    <property type="term" value="F:sulfate transmembrane transporter activity"/>
    <property type="evidence" value="ECO:0007669"/>
    <property type="project" value="UniProtKB-ARBA"/>
</dbReference>
<feature type="transmembrane region" description="Helical" evidence="10">
    <location>
        <begin position="509"/>
        <end position="542"/>
    </location>
</feature>
<feature type="domain" description="RCK C-terminal" evidence="11">
    <location>
        <begin position="319"/>
        <end position="406"/>
    </location>
</feature>
<feature type="transmembrane region" description="Helical" evidence="10">
    <location>
        <begin position="160"/>
        <end position="184"/>
    </location>
</feature>
<evidence type="ECO:0000313" key="12">
    <source>
        <dbReference type="EMBL" id="KAH7365617.1"/>
    </source>
</evidence>
<dbReference type="PANTHER" id="PTHR43652:SF2">
    <property type="entry name" value="BASIC AMINO ACID ANTIPORTER YFCC-RELATED"/>
    <property type="match status" value="1"/>
</dbReference>
<feature type="domain" description="RCK C-terminal" evidence="11">
    <location>
        <begin position="226"/>
        <end position="311"/>
    </location>
</feature>
<evidence type="ECO:0000256" key="3">
    <source>
        <dbReference type="ARBA" id="ARBA00022692"/>
    </source>
</evidence>
<reference evidence="12" key="1">
    <citation type="submission" date="2021-08" db="EMBL/GenBank/DDBJ databases">
        <title>WGS assembly of Ceratopteris richardii.</title>
        <authorList>
            <person name="Marchant D.B."/>
            <person name="Chen G."/>
            <person name="Jenkins J."/>
            <person name="Shu S."/>
            <person name="Leebens-Mack J."/>
            <person name="Grimwood J."/>
            <person name="Schmutz J."/>
            <person name="Soltis P."/>
            <person name="Soltis D."/>
            <person name="Chen Z.-H."/>
        </authorList>
    </citation>
    <scope>NUCLEOTIDE SEQUENCE</scope>
    <source>
        <strain evidence="12">Whitten #5841</strain>
        <tissue evidence="12">Leaf</tissue>
    </source>
</reference>
<feature type="transmembrane region" description="Helical" evidence="10">
    <location>
        <begin position="423"/>
        <end position="449"/>
    </location>
</feature>
<evidence type="ECO:0000256" key="8">
    <source>
        <dbReference type="ARBA" id="ARBA00061614"/>
    </source>
</evidence>
<dbReference type="InterPro" id="IPR004680">
    <property type="entry name" value="Cit_transptr-like_dom"/>
</dbReference>
<evidence type="ECO:0000256" key="6">
    <source>
        <dbReference type="ARBA" id="ARBA00023032"/>
    </source>
</evidence>
<feature type="transmembrane region" description="Helical" evidence="10">
    <location>
        <begin position="64"/>
        <end position="83"/>
    </location>
</feature>
<evidence type="ECO:0000259" key="11">
    <source>
        <dbReference type="PROSITE" id="PS51202"/>
    </source>
</evidence>
<dbReference type="GO" id="GO:0008324">
    <property type="term" value="F:monoatomic cation transmembrane transporter activity"/>
    <property type="evidence" value="ECO:0007669"/>
    <property type="project" value="InterPro"/>
</dbReference>
<comment type="subcellular location">
    <subcellularLocation>
        <location evidence="1">Membrane</location>
        <topology evidence="1">Multi-pass membrane protein</topology>
    </subcellularLocation>
</comment>
<proteinExistence type="inferred from homology"/>
<keyword evidence="5 10" id="KW-1133">Transmembrane helix</keyword>
<dbReference type="SUPFAM" id="SSF116726">
    <property type="entry name" value="TrkA C-terminal domain-like"/>
    <property type="match status" value="2"/>
</dbReference>
<feature type="transmembrane region" description="Helical" evidence="10">
    <location>
        <begin position="118"/>
        <end position="139"/>
    </location>
</feature>
<keyword evidence="2" id="KW-0813">Transport</keyword>
<dbReference type="GO" id="GO:0006813">
    <property type="term" value="P:potassium ion transport"/>
    <property type="evidence" value="ECO:0007669"/>
    <property type="project" value="InterPro"/>
</dbReference>
<dbReference type="OMA" id="CLFVMCA"/>
<keyword evidence="7 10" id="KW-0472">Membrane</keyword>
<feature type="transmembrane region" description="Helical" evidence="10">
    <location>
        <begin position="588"/>
        <end position="608"/>
    </location>
</feature>
<evidence type="ECO:0000256" key="7">
    <source>
        <dbReference type="ARBA" id="ARBA00023136"/>
    </source>
</evidence>
<organism evidence="12 13">
    <name type="scientific">Ceratopteris richardii</name>
    <name type="common">Triangle waterfern</name>
    <dbReference type="NCBI Taxonomy" id="49495"/>
    <lineage>
        <taxon>Eukaryota</taxon>
        <taxon>Viridiplantae</taxon>
        <taxon>Streptophyta</taxon>
        <taxon>Embryophyta</taxon>
        <taxon>Tracheophyta</taxon>
        <taxon>Polypodiopsida</taxon>
        <taxon>Polypodiidae</taxon>
        <taxon>Polypodiales</taxon>
        <taxon>Pteridineae</taxon>
        <taxon>Pteridaceae</taxon>
        <taxon>Parkerioideae</taxon>
        <taxon>Ceratopteris</taxon>
    </lineage>
</organism>
<comment type="caution">
    <text evidence="12">The sequence shown here is derived from an EMBL/GenBank/DDBJ whole genome shotgun (WGS) entry which is preliminary data.</text>
</comment>
<keyword evidence="4" id="KW-0677">Repeat</keyword>
<dbReference type="Proteomes" id="UP000825935">
    <property type="component" value="Chromosome 18"/>
</dbReference>
<evidence type="ECO:0000256" key="9">
    <source>
        <dbReference type="SAM" id="MobiDB-lite"/>
    </source>
</evidence>
<dbReference type="FunFam" id="3.30.70.1450:FF:000009">
    <property type="entry name" value="SLC13 family permease"/>
    <property type="match status" value="1"/>
</dbReference>
<dbReference type="Gene3D" id="3.30.70.1450">
    <property type="entry name" value="Regulator of K+ conductance, C-terminal domain"/>
    <property type="match status" value="2"/>
</dbReference>
<evidence type="ECO:0000256" key="5">
    <source>
        <dbReference type="ARBA" id="ARBA00022989"/>
    </source>
</evidence>
<keyword evidence="3 10" id="KW-0812">Transmembrane</keyword>
<evidence type="ECO:0000256" key="2">
    <source>
        <dbReference type="ARBA" id="ARBA00022448"/>
    </source>
</evidence>
<evidence type="ECO:0000256" key="1">
    <source>
        <dbReference type="ARBA" id="ARBA00004141"/>
    </source>
</evidence>
<name>A0A8T2SQZ1_CERRI</name>
<protein>
    <recommendedName>
        <fullName evidence="11">RCK C-terminal domain-containing protein</fullName>
    </recommendedName>
</protein>
<feature type="transmembrane region" description="Helical" evidence="10">
    <location>
        <begin position="12"/>
        <end position="28"/>
    </location>
</feature>
<dbReference type="PROSITE" id="PS51202">
    <property type="entry name" value="RCK_C"/>
    <property type="match status" value="2"/>
</dbReference>
<dbReference type="InterPro" id="IPR051679">
    <property type="entry name" value="DASS-Related_Transporters"/>
</dbReference>
<dbReference type="Pfam" id="PF02080">
    <property type="entry name" value="TrkA_C"/>
    <property type="match status" value="1"/>
</dbReference>
<dbReference type="OrthoDB" id="442352at2759"/>
<dbReference type="GO" id="GO:0005886">
    <property type="term" value="C:plasma membrane"/>
    <property type="evidence" value="ECO:0007669"/>
    <property type="project" value="TreeGrafter"/>
</dbReference>
<feature type="transmembrane region" description="Helical" evidence="10">
    <location>
        <begin position="196"/>
        <end position="216"/>
    </location>
</feature>
<feature type="region of interest" description="Disordered" evidence="9">
    <location>
        <begin position="647"/>
        <end position="666"/>
    </location>
</feature>
<gene>
    <name evidence="12" type="ORF">KP509_18G037900</name>
</gene>
<feature type="transmembrane region" description="Helical" evidence="10">
    <location>
        <begin position="614"/>
        <end position="632"/>
    </location>
</feature>
<evidence type="ECO:0000256" key="10">
    <source>
        <dbReference type="SAM" id="Phobius"/>
    </source>
</evidence>
<dbReference type="InterPro" id="IPR036721">
    <property type="entry name" value="RCK_C_sf"/>
</dbReference>
<dbReference type="EMBL" id="CM035423">
    <property type="protein sequence ID" value="KAH7365617.1"/>
    <property type="molecule type" value="Genomic_DNA"/>
</dbReference>
<evidence type="ECO:0000256" key="4">
    <source>
        <dbReference type="ARBA" id="ARBA00022737"/>
    </source>
</evidence>
<feature type="transmembrane region" description="Helical" evidence="10">
    <location>
        <begin position="469"/>
        <end position="488"/>
    </location>
</feature>
<dbReference type="AlphaFoldDB" id="A0A8T2SQZ1"/>
<dbReference type="InterPro" id="IPR006037">
    <property type="entry name" value="RCK_C"/>
</dbReference>
<dbReference type="PANTHER" id="PTHR43652">
    <property type="entry name" value="BASIC AMINO ACID ANTIPORTER YFCC-RELATED"/>
    <property type="match status" value="1"/>
</dbReference>
<dbReference type="Pfam" id="PF03600">
    <property type="entry name" value="CitMHS"/>
    <property type="match status" value="1"/>
</dbReference>
<keyword evidence="13" id="KW-1185">Reference proteome</keyword>
<evidence type="ECO:0000313" key="13">
    <source>
        <dbReference type="Proteomes" id="UP000825935"/>
    </source>
</evidence>
<feature type="transmembrane region" description="Helical" evidence="10">
    <location>
        <begin position="554"/>
        <end position="576"/>
    </location>
</feature>
<sequence length="681" mass="74420">MLTEEGWERWEGWVTLSFILLMLVALVFELAPPYLVMMGTLILFLPLGILNLRQALHGFSDPAVLVIAVLFIVAKGIELSGGLEYVSRMMFRTEKKQPRPGQTVKKSDNSIVWVLMKFTVPVIIFSAFLANIPLVAMMIPPIVEFSRRINIAPSKLLLPLSYAALLGGTLTLIGTSTNLVVLSLAAKNIPELQMHLFEIGIVGVPVTVAGIIYILLISGKFLPDRLVIQPTSINARNYNIVLVVRSVSSLNRKTIEQSGIKRMPGLNLVQIEREGNFVSDPREDFIILAKDLLYFTGVIDAILALTQVDGLNLSEDEGQGQVDLNRLKKNQYLVEAVIASKSSMVHKKISDLQFRSRYRAAVVAIHRHGTQLDRPIGDIELEAGDCLLMVADGSEFVSKHRNNSTFALVSELPGFEPIQRQKALMAACFVFLMVASSAIGVQLITAAMFSTAGLLLTKCLSPRDAMKAIELPVLIMIAAAFGISEAMVQSGAADLVATALMGLAGKSQFGLIAWTYIATTLFSLSITNSAAVTIMFPVALAAAQAGNLDFRPFAYTLMLAASAGLMTPTGCPTNLMVYGPGGYRFLDYIKYGGPLQIVLLLVTVGVTVTLDWWWLWWIILFLLAVCVPPLAARLKWNCLNQRNSRTQEMSSSTRSDNEGLEPNTHDREKISGSAVIMASTL</sequence>
<comment type="similarity">
    <text evidence="8">Belongs to the divalent anion:Na+ symporter (DASS) superfamily. Na+/sulfate symporter (TC 2.A.47.4) family.</text>
</comment>
<accession>A0A8T2SQZ1</accession>